<feature type="chain" id="PRO_5011825340" description="Extracellular metalloproteinase" evidence="12">
    <location>
        <begin position="21"/>
        <end position="720"/>
    </location>
</feature>
<evidence type="ECO:0000256" key="3">
    <source>
        <dbReference type="ARBA" id="ARBA00022525"/>
    </source>
</evidence>
<dbReference type="AlphaFoldDB" id="A0A1Y2FTS7"/>
<evidence type="ECO:0000313" key="13">
    <source>
        <dbReference type="EMBL" id="ORY87349.1"/>
    </source>
</evidence>
<feature type="binding site" evidence="11">
    <location>
        <position position="491"/>
    </location>
    <ligand>
        <name>Zn(2+)</name>
        <dbReference type="ChEBI" id="CHEBI:29105"/>
        <note>catalytic</note>
    </ligand>
</feature>
<evidence type="ECO:0000256" key="10">
    <source>
        <dbReference type="PIRSR" id="PIRSR601842-1"/>
    </source>
</evidence>
<keyword evidence="12" id="KW-0732">Signal</keyword>
<evidence type="ECO:0000313" key="14">
    <source>
        <dbReference type="Proteomes" id="UP000193920"/>
    </source>
</evidence>
<protein>
    <recommendedName>
        <fullName evidence="12">Extracellular metalloproteinase</fullName>
        <ecNumber evidence="12">3.4.24.-</ecNumber>
    </recommendedName>
    <alternativeName>
        <fullName evidence="12">Fungalysin</fullName>
    </alternativeName>
</protein>
<reference evidence="13 14" key="1">
    <citation type="submission" date="2016-08" db="EMBL/GenBank/DDBJ databases">
        <title>A Parts List for Fungal Cellulosomes Revealed by Comparative Genomics.</title>
        <authorList>
            <consortium name="DOE Joint Genome Institute"/>
            <person name="Haitjema C.H."/>
            <person name="Gilmore S.P."/>
            <person name="Henske J.K."/>
            <person name="Solomon K.V."/>
            <person name="De Groot R."/>
            <person name="Kuo A."/>
            <person name="Mondo S.J."/>
            <person name="Salamov A.A."/>
            <person name="Labutti K."/>
            <person name="Zhao Z."/>
            <person name="Chiniquy J."/>
            <person name="Barry K."/>
            <person name="Brewer H.M."/>
            <person name="Purvine S.O."/>
            <person name="Wright A.T."/>
            <person name="Boxma B."/>
            <person name="Van Alen T."/>
            <person name="Hackstein J.H."/>
            <person name="Baker S.E."/>
            <person name="Grigoriev I.V."/>
            <person name="O'Malley M.A."/>
        </authorList>
    </citation>
    <scope>NUCLEOTIDE SEQUENCE [LARGE SCALE GENOMIC DNA]</scope>
    <source>
        <strain evidence="13 14">G1</strain>
    </source>
</reference>
<dbReference type="EC" id="3.4.24.-" evidence="12"/>
<comment type="cofactor">
    <cofactor evidence="11">
        <name>Zn(2+)</name>
        <dbReference type="ChEBI" id="CHEBI:29105"/>
    </cofactor>
    <text evidence="11">Binds 1 zinc ion per subunit.</text>
</comment>
<name>A0A1Y2FTS7_9FUNG</name>
<comment type="caution">
    <text evidence="13">The sequence shown here is derived from an EMBL/GenBank/DDBJ whole genome shotgun (WGS) entry which is preliminary data.</text>
</comment>
<evidence type="ECO:0000256" key="2">
    <source>
        <dbReference type="ARBA" id="ARBA00006006"/>
    </source>
</evidence>
<dbReference type="PRINTS" id="PR00999">
    <property type="entry name" value="FUNGALYSIN"/>
</dbReference>
<dbReference type="Pfam" id="PF02128">
    <property type="entry name" value="Peptidase_M36"/>
    <property type="match status" value="1"/>
</dbReference>
<dbReference type="GO" id="GO:0006508">
    <property type="term" value="P:proteolysis"/>
    <property type="evidence" value="ECO:0007669"/>
    <property type="project" value="UniProtKB-KW"/>
</dbReference>
<evidence type="ECO:0000256" key="9">
    <source>
        <dbReference type="ARBA" id="ARBA00023145"/>
    </source>
</evidence>
<sequence length="720" mass="82079">MNKLLVLTILIQYLELYANALYTPERVHKVYQDITVSNEFEYENSTDTIINDTNLQLGHMKRSENNLSGNIFTRIINKFKNKNSRNIRKRQNITSPNDYKEIAIKHLVDEVGITREELVIKDIITDGSLVNVHFRQVIGGKVLSNVAANVNIHRKTGNIISFGSTLIPTAMRDTSQAEGDVNIEFVPVLPIDKIYNSKFIYGNQEAKLNINDAIVKFSTTLGYNVNANQLQMVENGRPDIITIKGVGYTYDDAIDVEEKVIPLNADKFDHVYELTVELEDHLFVADISTTTGELYDIYDLARSATFRAVPWQNVDIGEGSKLIVDPENKKASPRGWNRDGKYLYYYTNGNNVKAVLDWDANVSYSENKKFIATSTKKELIFDYKYNSSAVKARDNYQAAVTNVFYITNILHDFFYMYGFTEKFGNFQTNNWNKGGEGNDQLIVLVQNGSGNNNAYMITGADGKSPRMKLLIYNRIKEYERDSAFSNQVIIHEFTHGVSARLVGGPSQTGCFKDGEADSINEGLSDFFSLLLTTKKNENRKKELIWAKWLSNGTSRKYKYTMNQKVNPLKYSNLSHAKDKEVEPHFGGQLWASIMYDVIWEVIDEYGFSNNILLNSSEGEKTYSLEVNSRDLPGNIRLAKIVVDALKLMPCNPTFIEARDSIFLAQRQFSNFKRMRCALWRGFAARGLGTNAKNLLKMQMEMLNMLIIMTSQHLKASRYRN</sequence>
<dbReference type="Gene3D" id="1.10.390.10">
    <property type="entry name" value="Neutral Protease Domain 2"/>
    <property type="match status" value="1"/>
</dbReference>
<keyword evidence="9 12" id="KW-0865">Zymogen</keyword>
<dbReference type="InterPro" id="IPR027268">
    <property type="entry name" value="Peptidase_M4/M1_CTD_sf"/>
</dbReference>
<keyword evidence="4 12" id="KW-0645">Protease</keyword>
<evidence type="ECO:0000256" key="1">
    <source>
        <dbReference type="ARBA" id="ARBA00004613"/>
    </source>
</evidence>
<dbReference type="OrthoDB" id="3227768at2759"/>
<feature type="signal peptide" evidence="12">
    <location>
        <begin position="1"/>
        <end position="20"/>
    </location>
</feature>
<feature type="binding site" evidence="11">
    <location>
        <position position="521"/>
    </location>
    <ligand>
        <name>Zn(2+)</name>
        <dbReference type="ChEBI" id="CHEBI:29105"/>
        <note>catalytic</note>
    </ligand>
</feature>
<evidence type="ECO:0000256" key="11">
    <source>
        <dbReference type="PIRSR" id="PIRSR601842-2"/>
    </source>
</evidence>
<dbReference type="Gene3D" id="3.10.170.10">
    <property type="match status" value="1"/>
</dbReference>
<dbReference type="PANTHER" id="PTHR33478:SF1">
    <property type="entry name" value="EXTRACELLULAR METALLOPROTEINASE MEP"/>
    <property type="match status" value="1"/>
</dbReference>
<keyword evidence="3 12" id="KW-0964">Secreted</keyword>
<dbReference type="GO" id="GO:0004222">
    <property type="term" value="F:metalloendopeptidase activity"/>
    <property type="evidence" value="ECO:0007669"/>
    <property type="project" value="InterPro"/>
</dbReference>
<evidence type="ECO:0000256" key="4">
    <source>
        <dbReference type="ARBA" id="ARBA00022670"/>
    </source>
</evidence>
<evidence type="ECO:0000256" key="8">
    <source>
        <dbReference type="ARBA" id="ARBA00023049"/>
    </source>
</evidence>
<dbReference type="InterPro" id="IPR001842">
    <property type="entry name" value="Peptidase_M36"/>
</dbReference>
<dbReference type="CDD" id="cd09596">
    <property type="entry name" value="M36"/>
    <property type="match status" value="1"/>
</dbReference>
<dbReference type="Proteomes" id="UP000193920">
    <property type="component" value="Unassembled WGS sequence"/>
</dbReference>
<dbReference type="EMBL" id="MCOG01000001">
    <property type="protein sequence ID" value="ORY87349.1"/>
    <property type="molecule type" value="Genomic_DNA"/>
</dbReference>
<dbReference type="InterPro" id="IPR050371">
    <property type="entry name" value="Fungal_virulence_M36"/>
</dbReference>
<keyword evidence="7 11" id="KW-0862">Zinc</keyword>
<organism evidence="13 14">
    <name type="scientific">Neocallimastix californiae</name>
    <dbReference type="NCBI Taxonomy" id="1754190"/>
    <lineage>
        <taxon>Eukaryota</taxon>
        <taxon>Fungi</taxon>
        <taxon>Fungi incertae sedis</taxon>
        <taxon>Chytridiomycota</taxon>
        <taxon>Chytridiomycota incertae sedis</taxon>
        <taxon>Neocallimastigomycetes</taxon>
        <taxon>Neocallimastigales</taxon>
        <taxon>Neocallimastigaceae</taxon>
        <taxon>Neocallimastix</taxon>
    </lineage>
</organism>
<comment type="subcellular location">
    <subcellularLocation>
        <location evidence="1 12">Secreted</location>
    </subcellularLocation>
</comment>
<keyword evidence="5 11" id="KW-0479">Metal-binding</keyword>
<proteinExistence type="inferred from homology"/>
<accession>A0A1Y2FTS7</accession>
<evidence type="ECO:0000256" key="12">
    <source>
        <dbReference type="RuleBase" id="RU364017"/>
    </source>
</evidence>
<evidence type="ECO:0000256" key="6">
    <source>
        <dbReference type="ARBA" id="ARBA00022801"/>
    </source>
</evidence>
<dbReference type="GO" id="GO:0005615">
    <property type="term" value="C:extracellular space"/>
    <property type="evidence" value="ECO:0007669"/>
    <property type="project" value="InterPro"/>
</dbReference>
<evidence type="ECO:0000256" key="5">
    <source>
        <dbReference type="ARBA" id="ARBA00022723"/>
    </source>
</evidence>
<comment type="similarity">
    <text evidence="2 12">Belongs to the peptidase M36 family.</text>
</comment>
<feature type="active site" evidence="10">
    <location>
        <position position="492"/>
    </location>
</feature>
<keyword evidence="6 12" id="KW-0378">Hydrolase</keyword>
<dbReference type="PANTHER" id="PTHR33478">
    <property type="entry name" value="EXTRACELLULAR METALLOPROTEINASE MEP"/>
    <property type="match status" value="1"/>
</dbReference>
<keyword evidence="8 12" id="KW-0482">Metalloprotease</keyword>
<keyword evidence="14" id="KW-1185">Reference proteome</keyword>
<feature type="binding site" evidence="11">
    <location>
        <position position="495"/>
    </location>
    <ligand>
        <name>Zn(2+)</name>
        <dbReference type="ChEBI" id="CHEBI:29105"/>
        <note>catalytic</note>
    </ligand>
</feature>
<gene>
    <name evidence="13" type="ORF">LY90DRAFT_663056</name>
</gene>
<evidence type="ECO:0000256" key="7">
    <source>
        <dbReference type="ARBA" id="ARBA00022833"/>
    </source>
</evidence>
<dbReference type="SUPFAM" id="SSF55486">
    <property type="entry name" value="Metalloproteases ('zincins'), catalytic domain"/>
    <property type="match status" value="1"/>
</dbReference>
<dbReference type="GO" id="GO:0008270">
    <property type="term" value="F:zinc ion binding"/>
    <property type="evidence" value="ECO:0007669"/>
    <property type="project" value="InterPro"/>
</dbReference>